<keyword evidence="1 3" id="KW-0456">Lyase</keyword>
<comment type="caution">
    <text evidence="3">The sequence shown here is derived from an EMBL/GenBank/DDBJ whole genome shotgun (WGS) entry which is preliminary data.</text>
</comment>
<evidence type="ECO:0000259" key="2">
    <source>
        <dbReference type="SMART" id="SM00905"/>
    </source>
</evidence>
<comment type="pathway">
    <text evidence="1">Cofactor biosynthesis; tetrahydrofolate biosynthesis; 2-amino-4-hydroxy-6-hydroxymethyl-7,8-dihydropteridine diphosphate from 7,8-dihydroneopterin triphosphate: step 3/4.</text>
</comment>
<dbReference type="EMBL" id="JBDJNQ010000001">
    <property type="protein sequence ID" value="MEN5376048.1"/>
    <property type="molecule type" value="Genomic_DNA"/>
</dbReference>
<evidence type="ECO:0000256" key="1">
    <source>
        <dbReference type="RuleBase" id="RU362079"/>
    </source>
</evidence>
<reference evidence="3 4" key="1">
    <citation type="submission" date="2024-04" db="EMBL/GenBank/DDBJ databases">
        <title>WGS of bacteria from Torrens River.</title>
        <authorList>
            <person name="Wyrsch E.R."/>
            <person name="Drigo B."/>
        </authorList>
    </citation>
    <scope>NUCLEOTIDE SEQUENCE [LARGE SCALE GENOMIC DNA]</scope>
    <source>
        <strain evidence="3 4">TWI391</strain>
    </source>
</reference>
<comment type="function">
    <text evidence="1">Catalyzes the conversion of 7,8-dihydroneopterin to 6-hydroxymethyl-7,8-dihydropterin.</text>
</comment>
<sequence length="121" mass="13747">MKIVQTVFLEDVRVFAPIGFYVEEQLLGNEFLVNVSVKFDAGIDDHENLDKTVNYEILYQIIHRVMKPKRKLLESAAHEILKAIHDHFSFATTIDVSIKKMNPPFGGDAAHSKVAVQYSCI</sequence>
<dbReference type="RefSeq" id="WP_132843264.1">
    <property type="nucleotide sequence ID" value="NZ_JBDJLH010000005.1"/>
</dbReference>
<gene>
    <name evidence="3" type="primary">folB</name>
    <name evidence="3" type="ORF">ABE541_02125</name>
</gene>
<dbReference type="EC" id="4.1.2.25" evidence="1"/>
<comment type="catalytic activity">
    <reaction evidence="1">
        <text>7,8-dihydroneopterin = 6-hydroxymethyl-7,8-dihydropterin + glycolaldehyde</text>
        <dbReference type="Rhea" id="RHEA:10540"/>
        <dbReference type="ChEBI" id="CHEBI:17001"/>
        <dbReference type="ChEBI" id="CHEBI:17071"/>
        <dbReference type="ChEBI" id="CHEBI:44841"/>
        <dbReference type="EC" id="4.1.2.25"/>
    </reaction>
</comment>
<organism evidence="3 4">
    <name type="scientific">Sphingobacterium kitahiroshimense</name>
    <dbReference type="NCBI Taxonomy" id="470446"/>
    <lineage>
        <taxon>Bacteria</taxon>
        <taxon>Pseudomonadati</taxon>
        <taxon>Bacteroidota</taxon>
        <taxon>Sphingobacteriia</taxon>
        <taxon>Sphingobacteriales</taxon>
        <taxon>Sphingobacteriaceae</taxon>
        <taxon>Sphingobacterium</taxon>
    </lineage>
</organism>
<accession>A0ABV0BPG1</accession>
<proteinExistence type="inferred from homology"/>
<dbReference type="NCBIfam" id="TIGR00525">
    <property type="entry name" value="folB"/>
    <property type="match status" value="1"/>
</dbReference>
<keyword evidence="4" id="KW-1185">Reference proteome</keyword>
<dbReference type="InterPro" id="IPR006157">
    <property type="entry name" value="FolB_dom"/>
</dbReference>
<dbReference type="SUPFAM" id="SSF55620">
    <property type="entry name" value="Tetrahydrobiopterin biosynthesis enzymes-like"/>
    <property type="match status" value="1"/>
</dbReference>
<evidence type="ECO:0000313" key="3">
    <source>
        <dbReference type="EMBL" id="MEN5376048.1"/>
    </source>
</evidence>
<dbReference type="InterPro" id="IPR006156">
    <property type="entry name" value="Dihydroneopterin_aldolase"/>
</dbReference>
<keyword evidence="1" id="KW-0289">Folate biosynthesis</keyword>
<name>A0ABV0BPG1_9SPHI</name>
<dbReference type="Pfam" id="PF02152">
    <property type="entry name" value="FolB"/>
    <property type="match status" value="1"/>
</dbReference>
<evidence type="ECO:0000313" key="4">
    <source>
        <dbReference type="Proteomes" id="UP001409291"/>
    </source>
</evidence>
<feature type="domain" description="Dihydroneopterin aldolase/epimerase" evidence="2">
    <location>
        <begin position="7"/>
        <end position="120"/>
    </location>
</feature>
<protein>
    <recommendedName>
        <fullName evidence="1">7,8-dihydroneopterin aldolase</fullName>
        <ecNumber evidence="1">4.1.2.25</ecNumber>
    </recommendedName>
</protein>
<dbReference type="SMART" id="SM00905">
    <property type="entry name" value="FolB"/>
    <property type="match status" value="1"/>
</dbReference>
<dbReference type="GO" id="GO:0004150">
    <property type="term" value="F:dihydroneopterin aldolase activity"/>
    <property type="evidence" value="ECO:0007669"/>
    <property type="project" value="UniProtKB-EC"/>
</dbReference>
<dbReference type="NCBIfam" id="TIGR00526">
    <property type="entry name" value="folB_dom"/>
    <property type="match status" value="1"/>
</dbReference>
<dbReference type="InterPro" id="IPR043133">
    <property type="entry name" value="GTP-CH-I_C/QueF"/>
</dbReference>
<comment type="similarity">
    <text evidence="1">Belongs to the DHNA family.</text>
</comment>
<dbReference type="Gene3D" id="3.30.1130.10">
    <property type="match status" value="1"/>
</dbReference>
<dbReference type="Proteomes" id="UP001409291">
    <property type="component" value="Unassembled WGS sequence"/>
</dbReference>